<dbReference type="Proteomes" id="UP001215231">
    <property type="component" value="Chromosome"/>
</dbReference>
<reference evidence="1 2" key="1">
    <citation type="journal article" date="2022" name="Mar. Drugs">
        <title>Bioassay-Guided Fractionation Leads to the Detection of Cholic Acid Generated by the Rare Thalassomonas sp.</title>
        <authorList>
            <person name="Pheiffer F."/>
            <person name="Schneider Y.K."/>
            <person name="Hansen E.H."/>
            <person name="Andersen J.H."/>
            <person name="Isaksson J."/>
            <person name="Busche T."/>
            <person name="R C."/>
            <person name="Kalinowski J."/>
            <person name="Zyl L.V."/>
            <person name="Trindade M."/>
        </authorList>
    </citation>
    <scope>NUCLEOTIDE SEQUENCE [LARGE SCALE GENOMIC DNA]</scope>
    <source>
        <strain evidence="1 2">A5K-61T</strain>
    </source>
</reference>
<evidence type="ECO:0000313" key="1">
    <source>
        <dbReference type="EMBL" id="WDE09457.1"/>
    </source>
</evidence>
<protein>
    <recommendedName>
        <fullName evidence="3">Orphan protein</fullName>
    </recommendedName>
</protein>
<keyword evidence="2" id="KW-1185">Reference proteome</keyword>
<organism evidence="1 2">
    <name type="scientific">Thalassomonas haliotis</name>
    <dbReference type="NCBI Taxonomy" id="485448"/>
    <lineage>
        <taxon>Bacteria</taxon>
        <taxon>Pseudomonadati</taxon>
        <taxon>Pseudomonadota</taxon>
        <taxon>Gammaproteobacteria</taxon>
        <taxon>Alteromonadales</taxon>
        <taxon>Colwelliaceae</taxon>
        <taxon>Thalassomonas</taxon>
    </lineage>
</organism>
<name>A0ABY7V7R9_9GAMM</name>
<gene>
    <name evidence="1" type="ORF">H3N35_14025</name>
</gene>
<dbReference type="RefSeq" id="WP_274049399.1">
    <property type="nucleotide sequence ID" value="NZ_CP059693.1"/>
</dbReference>
<dbReference type="EMBL" id="CP059693">
    <property type="protein sequence ID" value="WDE09457.1"/>
    <property type="molecule type" value="Genomic_DNA"/>
</dbReference>
<sequence>MSEQLPITIGSAEDLICQLPGLTAAVNKLEAQFNFQTMTAGWYGDENNILQIHLSLVSAGEFSALQKQQQVGERFEFADDVLSYHNRGLHQVLSIVALTEKELALFSQRRELLAAYLQAKIHKVLNLIAAQEKLLPI</sequence>
<evidence type="ECO:0000313" key="2">
    <source>
        <dbReference type="Proteomes" id="UP001215231"/>
    </source>
</evidence>
<proteinExistence type="predicted"/>
<accession>A0ABY7V7R9</accession>
<evidence type="ECO:0008006" key="3">
    <source>
        <dbReference type="Google" id="ProtNLM"/>
    </source>
</evidence>